<comment type="caution">
    <text evidence="1">The sequence shown here is derived from an EMBL/GenBank/DDBJ whole genome shotgun (WGS) entry which is preliminary data.</text>
</comment>
<sequence length="70" mass="7679">MALFGGVHRRLQLQTGHLVGPLGPWRQIRGKKSRQRDQACVMTRPSAVLRLSMSVGELTPAAQRGRACQG</sequence>
<dbReference type="AlphaFoldDB" id="A0A8S4SE53"/>
<organism evidence="1 2">
    <name type="scientific">Pararge aegeria aegeria</name>
    <dbReference type="NCBI Taxonomy" id="348720"/>
    <lineage>
        <taxon>Eukaryota</taxon>
        <taxon>Metazoa</taxon>
        <taxon>Ecdysozoa</taxon>
        <taxon>Arthropoda</taxon>
        <taxon>Hexapoda</taxon>
        <taxon>Insecta</taxon>
        <taxon>Pterygota</taxon>
        <taxon>Neoptera</taxon>
        <taxon>Endopterygota</taxon>
        <taxon>Lepidoptera</taxon>
        <taxon>Glossata</taxon>
        <taxon>Ditrysia</taxon>
        <taxon>Papilionoidea</taxon>
        <taxon>Nymphalidae</taxon>
        <taxon>Satyrinae</taxon>
        <taxon>Satyrini</taxon>
        <taxon>Parargina</taxon>
        <taxon>Pararge</taxon>
    </lineage>
</organism>
<proteinExistence type="predicted"/>
<gene>
    <name evidence="1" type="primary">jg3490</name>
    <name evidence="1" type="ORF">PAEG_LOCUS26003</name>
</gene>
<evidence type="ECO:0000313" key="2">
    <source>
        <dbReference type="Proteomes" id="UP000838756"/>
    </source>
</evidence>
<reference evidence="1" key="1">
    <citation type="submission" date="2022-03" db="EMBL/GenBank/DDBJ databases">
        <authorList>
            <person name="Lindestad O."/>
        </authorList>
    </citation>
    <scope>NUCLEOTIDE SEQUENCE</scope>
</reference>
<protein>
    <submittedName>
        <fullName evidence="1">Jg3490 protein</fullName>
    </submittedName>
</protein>
<dbReference type="EMBL" id="CAKXAJ010026359">
    <property type="protein sequence ID" value="CAH2267485.1"/>
    <property type="molecule type" value="Genomic_DNA"/>
</dbReference>
<accession>A0A8S4SE53</accession>
<keyword evidence="2" id="KW-1185">Reference proteome</keyword>
<evidence type="ECO:0000313" key="1">
    <source>
        <dbReference type="EMBL" id="CAH2267485.1"/>
    </source>
</evidence>
<dbReference type="Proteomes" id="UP000838756">
    <property type="component" value="Unassembled WGS sequence"/>
</dbReference>
<name>A0A8S4SE53_9NEOP</name>